<evidence type="ECO:0000313" key="2">
    <source>
        <dbReference type="EMBL" id="PRX70189.1"/>
    </source>
</evidence>
<dbReference type="Gene3D" id="3.90.226.10">
    <property type="entry name" value="2-enoyl-CoA Hydratase, Chain A, domain 1"/>
    <property type="match status" value="1"/>
</dbReference>
<gene>
    <name evidence="2" type="ORF">B0I32_101276</name>
</gene>
<evidence type="ECO:0008006" key="4">
    <source>
        <dbReference type="Google" id="ProtNLM"/>
    </source>
</evidence>
<keyword evidence="3" id="KW-1185">Reference proteome</keyword>
<comment type="caution">
    <text evidence="2">The sequence shown here is derived from an EMBL/GenBank/DDBJ whole genome shotgun (WGS) entry which is preliminary data.</text>
</comment>
<evidence type="ECO:0000313" key="3">
    <source>
        <dbReference type="Proteomes" id="UP000238312"/>
    </source>
</evidence>
<accession>A0A2T0NB16</accession>
<dbReference type="AlphaFoldDB" id="A0A2T0NB16"/>
<organism evidence="2 3">
    <name type="scientific">Nonomuraea fuscirosea</name>
    <dbReference type="NCBI Taxonomy" id="1291556"/>
    <lineage>
        <taxon>Bacteria</taxon>
        <taxon>Bacillati</taxon>
        <taxon>Actinomycetota</taxon>
        <taxon>Actinomycetes</taxon>
        <taxon>Streptosporangiales</taxon>
        <taxon>Streptosporangiaceae</taxon>
        <taxon>Nonomuraea</taxon>
    </lineage>
</organism>
<sequence>MPFAGLRKRLSEKPLPSGNGGVTNTYSLLVHHLGPARTLDMLLRARMFTAEEAHSAGFVATVFGSDDFHTAVPAFLTKQQPTWQGH</sequence>
<feature type="compositionally biased region" description="Basic residues" evidence="1">
    <location>
        <begin position="1"/>
        <end position="10"/>
    </location>
</feature>
<name>A0A2T0NB16_9ACTN</name>
<reference evidence="2 3" key="1">
    <citation type="submission" date="2018-03" db="EMBL/GenBank/DDBJ databases">
        <title>Genomic Encyclopedia of Type Strains, Phase III (KMG-III): the genomes of soil and plant-associated and newly described type strains.</title>
        <authorList>
            <person name="Whitman W."/>
        </authorList>
    </citation>
    <scope>NUCLEOTIDE SEQUENCE [LARGE SCALE GENOMIC DNA]</scope>
    <source>
        <strain evidence="2 3">CGMCC 4.7104</strain>
    </source>
</reference>
<dbReference type="Proteomes" id="UP000238312">
    <property type="component" value="Unassembled WGS sequence"/>
</dbReference>
<protein>
    <recommendedName>
        <fullName evidence="4">Enoyl-CoA hydratase/isomerase-like protein</fullName>
    </recommendedName>
</protein>
<dbReference type="EMBL" id="PVNG01000001">
    <property type="protein sequence ID" value="PRX70189.1"/>
    <property type="molecule type" value="Genomic_DNA"/>
</dbReference>
<proteinExistence type="predicted"/>
<dbReference type="SUPFAM" id="SSF52096">
    <property type="entry name" value="ClpP/crotonase"/>
    <property type="match status" value="1"/>
</dbReference>
<evidence type="ECO:0000256" key="1">
    <source>
        <dbReference type="SAM" id="MobiDB-lite"/>
    </source>
</evidence>
<feature type="region of interest" description="Disordered" evidence="1">
    <location>
        <begin position="1"/>
        <end position="20"/>
    </location>
</feature>
<dbReference type="InterPro" id="IPR029045">
    <property type="entry name" value="ClpP/crotonase-like_dom_sf"/>
</dbReference>